<dbReference type="InterPro" id="IPR032549">
    <property type="entry name" value="DUF4939"/>
</dbReference>
<organism evidence="3 4">
    <name type="scientific">Phyllostomus discolor</name>
    <name type="common">pale spear-nosed bat</name>
    <dbReference type="NCBI Taxonomy" id="89673"/>
    <lineage>
        <taxon>Eukaryota</taxon>
        <taxon>Metazoa</taxon>
        <taxon>Chordata</taxon>
        <taxon>Craniata</taxon>
        <taxon>Vertebrata</taxon>
        <taxon>Euteleostomi</taxon>
        <taxon>Mammalia</taxon>
        <taxon>Eutheria</taxon>
        <taxon>Laurasiatheria</taxon>
        <taxon>Chiroptera</taxon>
        <taxon>Yangochiroptera</taxon>
        <taxon>Phyllostomidae</taxon>
        <taxon>Phyllostominae</taxon>
        <taxon>Phyllostomus</taxon>
    </lineage>
</organism>
<name>A0A6J2MQL4_9CHIR</name>
<accession>A0A6J2MQL4</accession>
<protein>
    <submittedName>
        <fullName evidence="4">Protein LDOC1-like</fullName>
    </submittedName>
</protein>
<dbReference type="OrthoDB" id="9827795at2759"/>
<keyword evidence="3" id="KW-1185">Reference proteome</keyword>
<feature type="coiled-coil region" evidence="1">
    <location>
        <begin position="8"/>
        <end position="42"/>
    </location>
</feature>
<evidence type="ECO:0000256" key="1">
    <source>
        <dbReference type="SAM" id="Coils"/>
    </source>
</evidence>
<reference evidence="4" key="1">
    <citation type="submission" date="2025-08" db="UniProtKB">
        <authorList>
            <consortium name="RefSeq"/>
        </authorList>
    </citation>
    <scope>IDENTIFICATION</scope>
    <source>
        <tissue evidence="4">Muscle</tissue>
    </source>
</reference>
<dbReference type="AlphaFoldDB" id="A0A6J2MQL4"/>
<dbReference type="GeneID" id="114506677"/>
<dbReference type="Proteomes" id="UP000504628">
    <property type="component" value="Chromosome 9"/>
</dbReference>
<evidence type="ECO:0000313" key="4">
    <source>
        <dbReference type="RefSeq" id="XP_028380288.1"/>
    </source>
</evidence>
<dbReference type="Pfam" id="PF16297">
    <property type="entry name" value="DUF4939"/>
    <property type="match status" value="1"/>
</dbReference>
<proteinExistence type="predicted"/>
<keyword evidence="1" id="KW-0175">Coiled coil</keyword>
<evidence type="ECO:0000259" key="2">
    <source>
        <dbReference type="Pfam" id="PF16297"/>
    </source>
</evidence>
<sequence>MDMLAVVMQDLLTQNHALRRENEELMDQVQRLLCEKANLLAQVRPPACPVTFPETFKGDSARLPEFLVQAASYMRFFETRFPNDTLKVAFLISRLSGAAEEWVVPYIERESPILAHYESFVGALERAFGRNG</sequence>
<evidence type="ECO:0000313" key="3">
    <source>
        <dbReference type="Proteomes" id="UP000504628"/>
    </source>
</evidence>
<dbReference type="KEGG" id="pdic:114506677"/>
<gene>
    <name evidence="4" type="primary">LOC114506677</name>
</gene>
<dbReference type="InParanoid" id="A0A6J2MQL4"/>
<feature type="domain" description="DUF4939" evidence="2">
    <location>
        <begin position="27"/>
        <end position="130"/>
    </location>
</feature>
<dbReference type="RefSeq" id="XP_028380288.1">
    <property type="nucleotide sequence ID" value="XM_028524487.2"/>
</dbReference>